<feature type="compositionally biased region" description="Low complexity" evidence="1">
    <location>
        <begin position="38"/>
        <end position="70"/>
    </location>
</feature>
<name>A0A6A4SFG4_SCOMX</name>
<feature type="region of interest" description="Disordered" evidence="1">
    <location>
        <begin position="252"/>
        <end position="275"/>
    </location>
</feature>
<organism evidence="2 3">
    <name type="scientific">Scophthalmus maximus</name>
    <name type="common">Turbot</name>
    <name type="synonym">Psetta maxima</name>
    <dbReference type="NCBI Taxonomy" id="52904"/>
    <lineage>
        <taxon>Eukaryota</taxon>
        <taxon>Metazoa</taxon>
        <taxon>Chordata</taxon>
        <taxon>Craniata</taxon>
        <taxon>Vertebrata</taxon>
        <taxon>Euteleostomi</taxon>
        <taxon>Actinopterygii</taxon>
        <taxon>Neopterygii</taxon>
        <taxon>Teleostei</taxon>
        <taxon>Neoteleostei</taxon>
        <taxon>Acanthomorphata</taxon>
        <taxon>Carangaria</taxon>
        <taxon>Pleuronectiformes</taxon>
        <taxon>Pleuronectoidei</taxon>
        <taxon>Scophthalmidae</taxon>
        <taxon>Scophthalmus</taxon>
    </lineage>
</organism>
<feature type="compositionally biased region" description="Polar residues" evidence="1">
    <location>
        <begin position="71"/>
        <end position="102"/>
    </location>
</feature>
<feature type="compositionally biased region" description="Basic and acidic residues" evidence="1">
    <location>
        <begin position="303"/>
        <end position="315"/>
    </location>
</feature>
<protein>
    <recommendedName>
        <fullName evidence="4">PRKC apoptosis WT1 regulator protein</fullName>
    </recommendedName>
</protein>
<evidence type="ECO:0000256" key="1">
    <source>
        <dbReference type="SAM" id="MobiDB-lite"/>
    </source>
</evidence>
<sequence length="315" mass="32356">MATGGFKSTAATDFLEEWKAKREKMRAKMLGDIAAATGAPLGSSGSAHAAGTGTGTGRQAAAAAAAAQGTELTNNGNPERSASSGNCLPSSYSVARSSSGTTLRRAEEETHHQQHHQHQHQHPAAAAAPHPSPAAAPCAAAASHPKKAPPHADKAPCASPDPAGPAGPGSPAGPMACNDSDKESPSPGKGKEKKSSGPSARKGKGQIEKRKLREKRRSTGVVSMPSNEEHVASLMLFCHLLPFGLQNRVRVKAPSRSEKEEPSGPGGRAPPLGPRGTLTNVGVIVVAVQFESRSVLSGSLGGKEQDVEQRRKTTV</sequence>
<feature type="compositionally biased region" description="Low complexity" evidence="1">
    <location>
        <begin position="122"/>
        <end position="143"/>
    </location>
</feature>
<dbReference type="PANTHER" id="PTHR15093:SF1">
    <property type="entry name" value="PRKC APOPTOSIS WT1 REGULATOR PROTEIN"/>
    <property type="match status" value="1"/>
</dbReference>
<dbReference type="PANTHER" id="PTHR15093">
    <property type="entry name" value="PROSTATE APOPTOSIS RESPONSE PROTEIN PAR-4"/>
    <property type="match status" value="1"/>
</dbReference>
<dbReference type="AlphaFoldDB" id="A0A6A4SFG4"/>
<dbReference type="InterPro" id="IPR026117">
    <property type="entry name" value="Par-4"/>
</dbReference>
<gene>
    <name evidence="2" type="ORF">F2P81_019016</name>
</gene>
<dbReference type="Proteomes" id="UP000438429">
    <property type="component" value="Unassembled WGS sequence"/>
</dbReference>
<evidence type="ECO:0000313" key="2">
    <source>
        <dbReference type="EMBL" id="KAF0029911.1"/>
    </source>
</evidence>
<dbReference type="GO" id="GO:0043065">
    <property type="term" value="P:positive regulation of apoptotic process"/>
    <property type="evidence" value="ECO:0007669"/>
    <property type="project" value="TreeGrafter"/>
</dbReference>
<dbReference type="GO" id="GO:0006915">
    <property type="term" value="P:apoptotic process"/>
    <property type="evidence" value="ECO:0007669"/>
    <property type="project" value="InterPro"/>
</dbReference>
<dbReference type="EMBL" id="VEVO01000016">
    <property type="protein sequence ID" value="KAF0029911.1"/>
    <property type="molecule type" value="Genomic_DNA"/>
</dbReference>
<feature type="compositionally biased region" description="Basic and acidic residues" evidence="1">
    <location>
        <begin position="179"/>
        <end position="195"/>
    </location>
</feature>
<reference evidence="2 3" key="1">
    <citation type="submission" date="2019-06" db="EMBL/GenBank/DDBJ databases">
        <title>Draft genomes of female and male turbot (Scophthalmus maximus).</title>
        <authorList>
            <person name="Xu H."/>
            <person name="Xu X.-W."/>
            <person name="Shao C."/>
            <person name="Chen S."/>
        </authorList>
    </citation>
    <scope>NUCLEOTIDE SEQUENCE [LARGE SCALE GENOMIC DNA]</scope>
    <source>
        <strain evidence="2">Ysfricsl-2016a</strain>
        <tissue evidence="2">Blood</tissue>
    </source>
</reference>
<proteinExistence type="predicted"/>
<feature type="region of interest" description="Disordered" evidence="1">
    <location>
        <begin position="36"/>
        <end position="226"/>
    </location>
</feature>
<comment type="caution">
    <text evidence="2">The sequence shown here is derived from an EMBL/GenBank/DDBJ whole genome shotgun (WGS) entry which is preliminary data.</text>
</comment>
<dbReference type="GO" id="GO:0005737">
    <property type="term" value="C:cytoplasm"/>
    <property type="evidence" value="ECO:0007669"/>
    <property type="project" value="TreeGrafter"/>
</dbReference>
<evidence type="ECO:0000313" key="3">
    <source>
        <dbReference type="Proteomes" id="UP000438429"/>
    </source>
</evidence>
<evidence type="ECO:0008006" key="4">
    <source>
        <dbReference type="Google" id="ProtNLM"/>
    </source>
</evidence>
<feature type="region of interest" description="Disordered" evidence="1">
    <location>
        <begin position="296"/>
        <end position="315"/>
    </location>
</feature>
<accession>A0A6A4SFG4</accession>